<dbReference type="SUPFAM" id="SSF141523">
    <property type="entry name" value="L,D-transpeptidase catalytic domain-like"/>
    <property type="match status" value="1"/>
</dbReference>
<feature type="domain" description="L,D-TPase catalytic" evidence="10">
    <location>
        <begin position="1"/>
        <end position="53"/>
    </location>
</feature>
<evidence type="ECO:0000256" key="1">
    <source>
        <dbReference type="ARBA" id="ARBA00004752"/>
    </source>
</evidence>
<dbReference type="PROSITE" id="PS52029">
    <property type="entry name" value="LD_TPASE"/>
    <property type="match status" value="1"/>
</dbReference>
<keyword evidence="5" id="KW-0378">Hydrolase</keyword>
<dbReference type="STRING" id="649747.HMPREF0083_02965"/>
<dbReference type="CDD" id="cd16913">
    <property type="entry name" value="YkuD_like"/>
    <property type="match status" value="1"/>
</dbReference>
<evidence type="ECO:0000256" key="9">
    <source>
        <dbReference type="PROSITE-ProRule" id="PRU01373"/>
    </source>
</evidence>
<dbReference type="GO" id="GO:0005576">
    <property type="term" value="C:extracellular region"/>
    <property type="evidence" value="ECO:0007669"/>
    <property type="project" value="TreeGrafter"/>
</dbReference>
<feature type="active site" description="Nucleophile" evidence="9">
    <location>
        <position position="29"/>
    </location>
</feature>
<keyword evidence="4" id="KW-0808">Transferase</keyword>
<evidence type="ECO:0000256" key="6">
    <source>
        <dbReference type="ARBA" id="ARBA00022960"/>
    </source>
</evidence>
<dbReference type="InterPro" id="IPR005490">
    <property type="entry name" value="LD_TPept_cat_dom"/>
</dbReference>
<evidence type="ECO:0000259" key="10">
    <source>
        <dbReference type="PROSITE" id="PS52029"/>
    </source>
</evidence>
<dbReference type="GO" id="GO:0016757">
    <property type="term" value="F:glycosyltransferase activity"/>
    <property type="evidence" value="ECO:0007669"/>
    <property type="project" value="UniProtKB-KW"/>
</dbReference>
<evidence type="ECO:0000256" key="4">
    <source>
        <dbReference type="ARBA" id="ARBA00022679"/>
    </source>
</evidence>
<comment type="caution">
    <text evidence="11">The sequence shown here is derived from an EMBL/GenBank/DDBJ whole genome shotgun (WGS) entry which is preliminary data.</text>
</comment>
<dbReference type="UniPathway" id="UPA00219"/>
<evidence type="ECO:0000256" key="2">
    <source>
        <dbReference type="ARBA" id="ARBA00005992"/>
    </source>
</evidence>
<dbReference type="eggNOG" id="COG1376">
    <property type="taxonomic scope" value="Bacteria"/>
</dbReference>
<evidence type="ECO:0000256" key="7">
    <source>
        <dbReference type="ARBA" id="ARBA00022984"/>
    </source>
</evidence>
<dbReference type="AlphaFoldDB" id="U1Y9Z6"/>
<feature type="active site" description="Proton donor/acceptor" evidence="9">
    <location>
        <position position="13"/>
    </location>
</feature>
<dbReference type="InterPro" id="IPR038063">
    <property type="entry name" value="Transpep_catalytic_dom"/>
</dbReference>
<organism evidence="11 12">
    <name type="scientific">Aneurinibacillus aneurinilyticus ATCC 12856</name>
    <dbReference type="NCBI Taxonomy" id="649747"/>
    <lineage>
        <taxon>Bacteria</taxon>
        <taxon>Bacillati</taxon>
        <taxon>Bacillota</taxon>
        <taxon>Bacilli</taxon>
        <taxon>Bacillales</taxon>
        <taxon>Paenibacillaceae</taxon>
        <taxon>Aneurinibacillus group</taxon>
        <taxon>Aneurinibacillus</taxon>
    </lineage>
</organism>
<evidence type="ECO:0000313" key="11">
    <source>
        <dbReference type="EMBL" id="ERI08972.1"/>
    </source>
</evidence>
<comment type="pathway">
    <text evidence="1 9">Cell wall biogenesis; peptidoglycan biosynthesis.</text>
</comment>
<dbReference type="GO" id="GO:0018104">
    <property type="term" value="P:peptidoglycan-protein cross-linking"/>
    <property type="evidence" value="ECO:0007669"/>
    <property type="project" value="TreeGrafter"/>
</dbReference>
<name>U1Y9Z6_ANEAE</name>
<proteinExistence type="inferred from homology"/>
<dbReference type="PANTHER" id="PTHR30582:SF24">
    <property type="entry name" value="L,D-TRANSPEPTIDASE ERFK_SRFK-RELATED"/>
    <property type="match status" value="1"/>
</dbReference>
<dbReference type="EMBL" id="AWSJ01000175">
    <property type="protein sequence ID" value="ERI08972.1"/>
    <property type="molecule type" value="Genomic_DNA"/>
</dbReference>
<evidence type="ECO:0000256" key="5">
    <source>
        <dbReference type="ARBA" id="ARBA00022801"/>
    </source>
</evidence>
<dbReference type="HOGENOM" id="CLU_188394_1_0_9"/>
<dbReference type="Gene3D" id="2.40.440.10">
    <property type="entry name" value="L,D-transpeptidase catalytic domain-like"/>
    <property type="match status" value="1"/>
</dbReference>
<dbReference type="PATRIC" id="fig|649747.3.peg.2687"/>
<sequence length="54" mass="6015">MWLGLSKPHYGIHGTNNPASIGKNVSHGCIRMYNRDVNELARLVPIGTPVYIRP</sequence>
<dbReference type="GO" id="GO:0071972">
    <property type="term" value="F:peptidoglycan L,D-transpeptidase activity"/>
    <property type="evidence" value="ECO:0007669"/>
    <property type="project" value="TreeGrafter"/>
</dbReference>
<keyword evidence="3" id="KW-0328">Glycosyltransferase</keyword>
<dbReference type="Pfam" id="PF03734">
    <property type="entry name" value="YkuD"/>
    <property type="match status" value="1"/>
</dbReference>
<dbReference type="PANTHER" id="PTHR30582">
    <property type="entry name" value="L,D-TRANSPEPTIDASE"/>
    <property type="match status" value="1"/>
</dbReference>
<protein>
    <submittedName>
        <fullName evidence="11">ErfK/YbiS/YcfS/YnhG</fullName>
    </submittedName>
</protein>
<evidence type="ECO:0000256" key="8">
    <source>
        <dbReference type="ARBA" id="ARBA00023316"/>
    </source>
</evidence>
<dbReference type="Proteomes" id="UP000016511">
    <property type="component" value="Unassembled WGS sequence"/>
</dbReference>
<evidence type="ECO:0000256" key="3">
    <source>
        <dbReference type="ARBA" id="ARBA00022676"/>
    </source>
</evidence>
<keyword evidence="6 9" id="KW-0133">Cell shape</keyword>
<gene>
    <name evidence="11" type="ORF">HMPREF0083_02965</name>
</gene>
<dbReference type="GO" id="GO:0008360">
    <property type="term" value="P:regulation of cell shape"/>
    <property type="evidence" value="ECO:0007669"/>
    <property type="project" value="UniProtKB-UniRule"/>
</dbReference>
<dbReference type="InterPro" id="IPR050979">
    <property type="entry name" value="LD-transpeptidase"/>
</dbReference>
<accession>U1Y9Z6</accession>
<comment type="similarity">
    <text evidence="2">Belongs to the YkuD family.</text>
</comment>
<keyword evidence="8 9" id="KW-0961">Cell wall biogenesis/degradation</keyword>
<reference evidence="11 12" key="1">
    <citation type="submission" date="2013-08" db="EMBL/GenBank/DDBJ databases">
        <authorList>
            <person name="Weinstock G."/>
            <person name="Sodergren E."/>
            <person name="Wylie T."/>
            <person name="Fulton L."/>
            <person name="Fulton R."/>
            <person name="Fronick C."/>
            <person name="O'Laughlin M."/>
            <person name="Godfrey J."/>
            <person name="Miner T."/>
            <person name="Herter B."/>
            <person name="Appelbaum E."/>
            <person name="Cordes M."/>
            <person name="Lek S."/>
            <person name="Wollam A."/>
            <person name="Pepin K.H."/>
            <person name="Palsikar V.B."/>
            <person name="Mitreva M."/>
            <person name="Wilson R.K."/>
        </authorList>
    </citation>
    <scope>NUCLEOTIDE SEQUENCE [LARGE SCALE GENOMIC DNA]</scope>
    <source>
        <strain evidence="11 12">ATCC 12856</strain>
    </source>
</reference>
<evidence type="ECO:0000313" key="12">
    <source>
        <dbReference type="Proteomes" id="UP000016511"/>
    </source>
</evidence>
<keyword evidence="12" id="KW-1185">Reference proteome</keyword>
<keyword evidence="7 9" id="KW-0573">Peptidoglycan synthesis</keyword>
<dbReference type="GO" id="GO:0071555">
    <property type="term" value="P:cell wall organization"/>
    <property type="evidence" value="ECO:0007669"/>
    <property type="project" value="UniProtKB-UniRule"/>
</dbReference>